<dbReference type="GO" id="GO:0006355">
    <property type="term" value="P:regulation of DNA-templated transcription"/>
    <property type="evidence" value="ECO:0007669"/>
    <property type="project" value="InterPro"/>
</dbReference>
<organism evidence="2">
    <name type="scientific">Thermus islandicus</name>
    <dbReference type="NCBI Taxonomy" id="540988"/>
    <lineage>
        <taxon>Bacteria</taxon>
        <taxon>Thermotogati</taxon>
        <taxon>Deinococcota</taxon>
        <taxon>Deinococci</taxon>
        <taxon>Thermales</taxon>
        <taxon>Thermaceae</taxon>
        <taxon>Thermus</taxon>
    </lineage>
</organism>
<feature type="domain" description="Ribbon-helix-helix protein CopG" evidence="1">
    <location>
        <begin position="2"/>
        <end position="41"/>
    </location>
</feature>
<comment type="caution">
    <text evidence="2">The sequence shown here is derived from an EMBL/GenBank/DDBJ whole genome shotgun (WGS) entry which is preliminary data.</text>
</comment>
<dbReference type="Pfam" id="PF01402">
    <property type="entry name" value="RHH_1"/>
    <property type="match status" value="1"/>
</dbReference>
<dbReference type="Gene3D" id="1.10.1220.10">
    <property type="entry name" value="Met repressor-like"/>
    <property type="match status" value="1"/>
</dbReference>
<dbReference type="InterPro" id="IPR010985">
    <property type="entry name" value="Ribbon_hlx_hlx"/>
</dbReference>
<accession>A0A831ULT6</accession>
<evidence type="ECO:0000259" key="1">
    <source>
        <dbReference type="Pfam" id="PF01402"/>
    </source>
</evidence>
<dbReference type="EMBL" id="DSHZ01000252">
    <property type="protein sequence ID" value="HEO42257.1"/>
    <property type="molecule type" value="Genomic_DNA"/>
</dbReference>
<dbReference type="InterPro" id="IPR002145">
    <property type="entry name" value="CopG"/>
</dbReference>
<dbReference type="InterPro" id="IPR013321">
    <property type="entry name" value="Arc_rbn_hlx_hlx"/>
</dbReference>
<sequence>MRRTTLYLPEEVDLELTRLARKKGRPKAELVREALWRYLQEETQGQVPTWVGLGASQDPSYIDRDEEALAELLAREGA</sequence>
<gene>
    <name evidence="2" type="ORF">ENP09_05160</name>
</gene>
<protein>
    <submittedName>
        <fullName evidence="2">Ribbon-helix-helix protein, CopG family</fullName>
    </submittedName>
</protein>
<reference evidence="2" key="1">
    <citation type="journal article" date="2020" name="mSystems">
        <title>Genome- and Community-Level Interaction Insights into Carbon Utilization and Element Cycling Functions of Hydrothermarchaeota in Hydrothermal Sediment.</title>
        <authorList>
            <person name="Zhou Z."/>
            <person name="Liu Y."/>
            <person name="Xu W."/>
            <person name="Pan J."/>
            <person name="Luo Z.H."/>
            <person name="Li M."/>
        </authorList>
    </citation>
    <scope>NUCLEOTIDE SEQUENCE [LARGE SCALE GENOMIC DNA]</scope>
    <source>
        <strain evidence="2">SpSt-189</strain>
    </source>
</reference>
<dbReference type="AlphaFoldDB" id="A0A831ULT6"/>
<proteinExistence type="predicted"/>
<dbReference type="SUPFAM" id="SSF47598">
    <property type="entry name" value="Ribbon-helix-helix"/>
    <property type="match status" value="1"/>
</dbReference>
<name>A0A831ULT6_9DEIN</name>
<dbReference type="CDD" id="cd21631">
    <property type="entry name" value="RHH_CopG_NikR-like"/>
    <property type="match status" value="1"/>
</dbReference>
<evidence type="ECO:0000313" key="2">
    <source>
        <dbReference type="EMBL" id="HEO42257.1"/>
    </source>
</evidence>